<keyword evidence="2" id="KW-1185">Reference proteome</keyword>
<comment type="caution">
    <text evidence="1">The sequence shown here is derived from an EMBL/GenBank/DDBJ whole genome shotgun (WGS) entry which is preliminary data.</text>
</comment>
<accession>X6P4N6</accession>
<proteinExistence type="predicted"/>
<evidence type="ECO:0000313" key="2">
    <source>
        <dbReference type="Proteomes" id="UP000023152"/>
    </source>
</evidence>
<name>X6P4N6_RETFI</name>
<dbReference type="EMBL" id="ASPP01003694">
    <property type="protein sequence ID" value="ETO33083.1"/>
    <property type="molecule type" value="Genomic_DNA"/>
</dbReference>
<evidence type="ECO:0000313" key="1">
    <source>
        <dbReference type="EMBL" id="ETO33083.1"/>
    </source>
</evidence>
<dbReference type="Proteomes" id="UP000023152">
    <property type="component" value="Unassembled WGS sequence"/>
</dbReference>
<gene>
    <name evidence="1" type="ORF">RFI_04024</name>
</gene>
<reference evidence="1 2" key="1">
    <citation type="journal article" date="2013" name="Curr. Biol.">
        <title>The Genome of the Foraminiferan Reticulomyxa filosa.</title>
        <authorList>
            <person name="Glockner G."/>
            <person name="Hulsmann N."/>
            <person name="Schleicher M."/>
            <person name="Noegel A.A."/>
            <person name="Eichinger L."/>
            <person name="Gallinger C."/>
            <person name="Pawlowski J."/>
            <person name="Sierra R."/>
            <person name="Euteneuer U."/>
            <person name="Pillet L."/>
            <person name="Moustafa A."/>
            <person name="Platzer M."/>
            <person name="Groth M."/>
            <person name="Szafranski K."/>
            <person name="Schliwa M."/>
        </authorList>
    </citation>
    <scope>NUCLEOTIDE SEQUENCE [LARGE SCALE GENOMIC DNA]</scope>
</reference>
<dbReference type="AlphaFoldDB" id="X6P4N6"/>
<protein>
    <submittedName>
        <fullName evidence="1">Uncharacterized protein</fullName>
    </submittedName>
</protein>
<organism evidence="1 2">
    <name type="scientific">Reticulomyxa filosa</name>
    <dbReference type="NCBI Taxonomy" id="46433"/>
    <lineage>
        <taxon>Eukaryota</taxon>
        <taxon>Sar</taxon>
        <taxon>Rhizaria</taxon>
        <taxon>Retaria</taxon>
        <taxon>Foraminifera</taxon>
        <taxon>Monothalamids</taxon>
        <taxon>Reticulomyxidae</taxon>
        <taxon>Reticulomyxa</taxon>
    </lineage>
</organism>
<sequence length="147" mass="17044">MSFVSLSICIFTEHTTQKSQKHTELVDLLEQIVERNDVFRKKINIAAYKMNAAGSANEKLSARIAQESVNIIFAYEKKWTQSDDCRQCEIEGDDLISLTIILNYLWGNVMNNIEKEWKNLDVLKATQAILDVILRQSKYLLFIKKEK</sequence>